<reference evidence="2 3" key="1">
    <citation type="submission" date="2015-07" db="EMBL/GenBank/DDBJ databases">
        <title>Genome sequencing of Kibdelosporangium phytohabitans.</title>
        <authorList>
            <person name="Qin S."/>
            <person name="Xing K."/>
        </authorList>
    </citation>
    <scope>NUCLEOTIDE SEQUENCE [LARGE SCALE GENOMIC DNA]</scope>
    <source>
        <strain evidence="2 3">KLBMP1111</strain>
    </source>
</reference>
<dbReference type="AlphaFoldDB" id="A0A0N9IE08"/>
<protein>
    <submittedName>
        <fullName evidence="2">Uncharacterized protein</fullName>
    </submittedName>
</protein>
<proteinExistence type="inferred from homology"/>
<dbReference type="Gene3D" id="3.40.50.2020">
    <property type="match status" value="1"/>
</dbReference>
<evidence type="ECO:0000256" key="1">
    <source>
        <dbReference type="ARBA" id="ARBA00008007"/>
    </source>
</evidence>
<name>A0A0N9IE08_9PSEU</name>
<dbReference type="InterPro" id="IPR000836">
    <property type="entry name" value="PRTase_dom"/>
</dbReference>
<dbReference type="SUPFAM" id="SSF53271">
    <property type="entry name" value="PRTase-like"/>
    <property type="match status" value="1"/>
</dbReference>
<sequence length="195" mass="20620">MLKALMELLVPSCCAGCDRPGEVLCGECRSSMSGPRLIDRGPGLPPMYALGQYTGVARRAVIAYKERGRRELAASFGSLLTDALRELPPADLVPVPSRPRAVRARGFEHMALVAAHTPAVVRPLLRLDRRVRDSVGLDADQRAHNLAGRLTCVPTRARVVLIDDVVTTGVTATACCSALTRAGAAVVGVVALTAT</sequence>
<dbReference type="EMBL" id="CP012752">
    <property type="protein sequence ID" value="ALG13585.1"/>
    <property type="molecule type" value="Genomic_DNA"/>
</dbReference>
<evidence type="ECO:0000313" key="3">
    <source>
        <dbReference type="Proteomes" id="UP000063699"/>
    </source>
</evidence>
<dbReference type="PANTHER" id="PTHR47505">
    <property type="entry name" value="DNA UTILIZATION PROTEIN YHGH"/>
    <property type="match status" value="1"/>
</dbReference>
<keyword evidence="3" id="KW-1185">Reference proteome</keyword>
<dbReference type="STRING" id="860235.AOZ06_48020"/>
<organism evidence="2 3">
    <name type="scientific">Kibdelosporangium phytohabitans</name>
    <dbReference type="NCBI Taxonomy" id="860235"/>
    <lineage>
        <taxon>Bacteria</taxon>
        <taxon>Bacillati</taxon>
        <taxon>Actinomycetota</taxon>
        <taxon>Actinomycetes</taxon>
        <taxon>Pseudonocardiales</taxon>
        <taxon>Pseudonocardiaceae</taxon>
        <taxon>Kibdelosporangium</taxon>
    </lineage>
</organism>
<dbReference type="KEGG" id="kphy:AOZ06_48020"/>
<accession>A0A0N9IE08</accession>
<dbReference type="PANTHER" id="PTHR47505:SF1">
    <property type="entry name" value="DNA UTILIZATION PROTEIN YHGH"/>
    <property type="match status" value="1"/>
</dbReference>
<dbReference type="CDD" id="cd06223">
    <property type="entry name" value="PRTases_typeI"/>
    <property type="match status" value="1"/>
</dbReference>
<comment type="similarity">
    <text evidence="1">Belongs to the ComF/GntX family.</text>
</comment>
<dbReference type="InterPro" id="IPR029057">
    <property type="entry name" value="PRTase-like"/>
</dbReference>
<dbReference type="RefSeq" id="WP_054295472.1">
    <property type="nucleotide sequence ID" value="NZ_CP012752.1"/>
</dbReference>
<evidence type="ECO:0000313" key="2">
    <source>
        <dbReference type="EMBL" id="ALG13585.1"/>
    </source>
</evidence>
<dbReference type="InterPro" id="IPR051910">
    <property type="entry name" value="ComF/GntX_DNA_util-trans"/>
</dbReference>
<dbReference type="Proteomes" id="UP000063699">
    <property type="component" value="Chromosome"/>
</dbReference>
<gene>
    <name evidence="2" type="ORF">AOZ06_48020</name>
</gene>